<keyword evidence="1 3" id="KW-0238">DNA-binding</keyword>
<dbReference type="Pfam" id="PF01381">
    <property type="entry name" value="HTH_3"/>
    <property type="match status" value="1"/>
</dbReference>
<dbReference type="SUPFAM" id="SSF47413">
    <property type="entry name" value="lambda repressor-like DNA-binding domains"/>
    <property type="match status" value="1"/>
</dbReference>
<dbReference type="GO" id="GO:0003677">
    <property type="term" value="F:DNA binding"/>
    <property type="evidence" value="ECO:0007669"/>
    <property type="project" value="UniProtKB-KW"/>
</dbReference>
<dbReference type="Gene3D" id="1.10.260.40">
    <property type="entry name" value="lambda repressor-like DNA-binding domains"/>
    <property type="match status" value="1"/>
</dbReference>
<keyword evidence="4" id="KW-1185">Reference proteome</keyword>
<accession>A0A495JEY6</accession>
<dbReference type="PROSITE" id="PS50943">
    <property type="entry name" value="HTH_CROC1"/>
    <property type="match status" value="1"/>
</dbReference>
<comment type="caution">
    <text evidence="3">The sequence shown here is derived from an EMBL/GenBank/DDBJ whole genome shotgun (WGS) entry which is preliminary data.</text>
</comment>
<name>A0A495JEY6_9ACTN</name>
<evidence type="ECO:0000313" key="4">
    <source>
        <dbReference type="Proteomes" id="UP000277671"/>
    </source>
</evidence>
<dbReference type="InterPro" id="IPR010982">
    <property type="entry name" value="Lambda_DNA-bd_dom_sf"/>
</dbReference>
<evidence type="ECO:0000256" key="1">
    <source>
        <dbReference type="ARBA" id="ARBA00023125"/>
    </source>
</evidence>
<protein>
    <submittedName>
        <fullName evidence="3">DNA-binding XRE family transcriptional regulator</fullName>
    </submittedName>
</protein>
<evidence type="ECO:0000259" key="2">
    <source>
        <dbReference type="PROSITE" id="PS50943"/>
    </source>
</evidence>
<dbReference type="PANTHER" id="PTHR46558">
    <property type="entry name" value="TRACRIPTIONAL REGULATORY PROTEIN-RELATED-RELATED"/>
    <property type="match status" value="1"/>
</dbReference>
<organism evidence="3 4">
    <name type="scientific">Micromonospora pisi</name>
    <dbReference type="NCBI Taxonomy" id="589240"/>
    <lineage>
        <taxon>Bacteria</taxon>
        <taxon>Bacillati</taxon>
        <taxon>Actinomycetota</taxon>
        <taxon>Actinomycetes</taxon>
        <taxon>Micromonosporales</taxon>
        <taxon>Micromonosporaceae</taxon>
        <taxon>Micromonospora</taxon>
    </lineage>
</organism>
<sequence length="121" mass="13635">MGSGSGFRESNSKARNGYATHSYVLYIYYMSRSTSDSSEPQFYNRLAVLRSERGMSRKQLAEEVGVHYQTIGYLERGEYSPSLVLALRIAEVFGLPIEAIFSLTPFRPLSEQLYGSNKESS</sequence>
<reference evidence="3 4" key="1">
    <citation type="submission" date="2018-10" db="EMBL/GenBank/DDBJ databases">
        <title>Sequencing the genomes of 1000 actinobacteria strains.</title>
        <authorList>
            <person name="Klenk H.-P."/>
        </authorList>
    </citation>
    <scope>NUCLEOTIDE SEQUENCE [LARGE SCALE GENOMIC DNA]</scope>
    <source>
        <strain evidence="3 4">DSM 45175</strain>
    </source>
</reference>
<evidence type="ECO:0000313" key="3">
    <source>
        <dbReference type="EMBL" id="RKR87566.1"/>
    </source>
</evidence>
<proteinExistence type="predicted"/>
<dbReference type="CDD" id="cd00093">
    <property type="entry name" value="HTH_XRE"/>
    <property type="match status" value="1"/>
</dbReference>
<feature type="domain" description="HTH cro/C1-type" evidence="2">
    <location>
        <begin position="46"/>
        <end position="100"/>
    </location>
</feature>
<dbReference type="PANTHER" id="PTHR46558:SF4">
    <property type="entry name" value="DNA-BIDING PHAGE PROTEIN"/>
    <property type="match status" value="1"/>
</dbReference>
<gene>
    <name evidence="3" type="ORF">BDK92_1846</name>
</gene>
<dbReference type="Proteomes" id="UP000277671">
    <property type="component" value="Unassembled WGS sequence"/>
</dbReference>
<dbReference type="AlphaFoldDB" id="A0A495JEY6"/>
<dbReference type="SMART" id="SM00530">
    <property type="entry name" value="HTH_XRE"/>
    <property type="match status" value="1"/>
</dbReference>
<dbReference type="EMBL" id="RBKT01000001">
    <property type="protein sequence ID" value="RKR87566.1"/>
    <property type="molecule type" value="Genomic_DNA"/>
</dbReference>
<dbReference type="InterPro" id="IPR001387">
    <property type="entry name" value="Cro/C1-type_HTH"/>
</dbReference>